<dbReference type="Gene3D" id="3.40.50.2000">
    <property type="entry name" value="Glycogen Phosphorylase B"/>
    <property type="match status" value="1"/>
</dbReference>
<evidence type="ECO:0008006" key="4">
    <source>
        <dbReference type="Google" id="ProtNLM"/>
    </source>
</evidence>
<protein>
    <recommendedName>
        <fullName evidence="4">Transmembrane protein</fullName>
    </recommendedName>
</protein>
<gene>
    <name evidence="2" type="ORF">HAX54_025181</name>
</gene>
<dbReference type="Proteomes" id="UP000823775">
    <property type="component" value="Unassembled WGS sequence"/>
</dbReference>
<dbReference type="PANTHER" id="PTHR33659">
    <property type="entry name" value="PROTEIN, PUTATIVE-RELATED-RELATED"/>
    <property type="match status" value="1"/>
</dbReference>
<sequence length="225" mass="24409">MSVTTQFGNSRNKTGVEMKLIHRKPVAWRRKLIILISDDNFNPNFFDLHPLESRLTSVRMTGDGISHPLIAWKPTSYCYAQDLDQPMNAKLIVEIGVALEVLRDDNGALQREDIARVIKDVICGKCGENLRFSIKRTIFGNFPKFQNPQMAQVSIITALVLALLASAVAATAQEMSPAPAVAASAQVPEMSPAPSPDAGAGFTLQVSGAVIGMSLLLSVVSLLRH</sequence>
<dbReference type="EMBL" id="JACEIK010003059">
    <property type="protein sequence ID" value="MCD9640107.1"/>
    <property type="molecule type" value="Genomic_DNA"/>
</dbReference>
<dbReference type="SUPFAM" id="SSF53756">
    <property type="entry name" value="UDP-Glycosyltransferase/glycogen phosphorylase"/>
    <property type="match status" value="1"/>
</dbReference>
<dbReference type="PANTHER" id="PTHR33659:SF11">
    <property type="entry name" value="TRANSMEMBRANE PROTEIN"/>
    <property type="match status" value="1"/>
</dbReference>
<name>A0ABS8V161_DATST</name>
<reference evidence="2 3" key="1">
    <citation type="journal article" date="2021" name="BMC Genomics">
        <title>Datura genome reveals duplications of psychoactive alkaloid biosynthetic genes and high mutation rate following tissue culture.</title>
        <authorList>
            <person name="Rajewski A."/>
            <person name="Carter-House D."/>
            <person name="Stajich J."/>
            <person name="Litt A."/>
        </authorList>
    </citation>
    <scope>NUCLEOTIDE SEQUENCE [LARGE SCALE GENOMIC DNA]</scope>
    <source>
        <strain evidence="2">AR-01</strain>
    </source>
</reference>
<feature type="transmembrane region" description="Helical" evidence="1">
    <location>
        <begin position="153"/>
        <end position="172"/>
    </location>
</feature>
<evidence type="ECO:0000313" key="2">
    <source>
        <dbReference type="EMBL" id="MCD9640107.1"/>
    </source>
</evidence>
<accession>A0ABS8V161</accession>
<evidence type="ECO:0000313" key="3">
    <source>
        <dbReference type="Proteomes" id="UP000823775"/>
    </source>
</evidence>
<organism evidence="2 3">
    <name type="scientific">Datura stramonium</name>
    <name type="common">Jimsonweed</name>
    <name type="synonym">Common thornapple</name>
    <dbReference type="NCBI Taxonomy" id="4076"/>
    <lineage>
        <taxon>Eukaryota</taxon>
        <taxon>Viridiplantae</taxon>
        <taxon>Streptophyta</taxon>
        <taxon>Embryophyta</taxon>
        <taxon>Tracheophyta</taxon>
        <taxon>Spermatophyta</taxon>
        <taxon>Magnoliopsida</taxon>
        <taxon>eudicotyledons</taxon>
        <taxon>Gunneridae</taxon>
        <taxon>Pentapetalae</taxon>
        <taxon>asterids</taxon>
        <taxon>lamiids</taxon>
        <taxon>Solanales</taxon>
        <taxon>Solanaceae</taxon>
        <taxon>Solanoideae</taxon>
        <taxon>Datureae</taxon>
        <taxon>Datura</taxon>
    </lineage>
</organism>
<feature type="transmembrane region" description="Helical" evidence="1">
    <location>
        <begin position="202"/>
        <end position="223"/>
    </location>
</feature>
<proteinExistence type="predicted"/>
<keyword evidence="1" id="KW-0812">Transmembrane</keyword>
<keyword evidence="1" id="KW-0472">Membrane</keyword>
<evidence type="ECO:0000256" key="1">
    <source>
        <dbReference type="SAM" id="Phobius"/>
    </source>
</evidence>
<comment type="caution">
    <text evidence="2">The sequence shown here is derived from an EMBL/GenBank/DDBJ whole genome shotgun (WGS) entry which is preliminary data.</text>
</comment>
<keyword evidence="3" id="KW-1185">Reference proteome</keyword>
<keyword evidence="1" id="KW-1133">Transmembrane helix</keyword>